<dbReference type="PANTHER" id="PTHR48043:SF114">
    <property type="entry name" value="IP04436P-RELATED"/>
    <property type="match status" value="1"/>
</dbReference>
<proteinExistence type="inferred from homology"/>
<keyword evidence="14" id="KW-1185">Reference proteome</keyword>
<dbReference type="PANTHER" id="PTHR48043">
    <property type="entry name" value="EG:EG0003.4 PROTEIN-RELATED"/>
    <property type="match status" value="1"/>
</dbReference>
<name>A0A5E4MNA2_9HEMI</name>
<dbReference type="SUPFAM" id="SSF53756">
    <property type="entry name" value="UDP-Glycosyltransferase/glycogen phosphorylase"/>
    <property type="match status" value="1"/>
</dbReference>
<reference evidence="13 14" key="1">
    <citation type="submission" date="2019-08" db="EMBL/GenBank/DDBJ databases">
        <authorList>
            <person name="Alioto T."/>
            <person name="Alioto T."/>
            <person name="Gomez Garrido J."/>
        </authorList>
    </citation>
    <scope>NUCLEOTIDE SEQUENCE [LARGE SCALE GENOMIC DNA]</scope>
</reference>
<dbReference type="InterPro" id="IPR050271">
    <property type="entry name" value="UDP-glycosyltransferase"/>
</dbReference>
<dbReference type="Gene3D" id="3.40.50.2000">
    <property type="entry name" value="Glycogen Phosphorylase B"/>
    <property type="match status" value="1"/>
</dbReference>
<evidence type="ECO:0000256" key="10">
    <source>
        <dbReference type="ARBA" id="ARBA00046288"/>
    </source>
</evidence>
<dbReference type="GO" id="GO:0015020">
    <property type="term" value="F:glucuronosyltransferase activity"/>
    <property type="evidence" value="ECO:0007669"/>
    <property type="project" value="UniProtKB-EC"/>
</dbReference>
<keyword evidence="6" id="KW-0256">Endoplasmic reticulum</keyword>
<accession>A0A5E4MNA2</accession>
<dbReference type="InterPro" id="IPR002213">
    <property type="entry name" value="UDP_glucos_trans"/>
</dbReference>
<keyword evidence="4 11" id="KW-0808">Transferase</keyword>
<evidence type="ECO:0000256" key="4">
    <source>
        <dbReference type="ARBA" id="ARBA00022679"/>
    </source>
</evidence>
<evidence type="ECO:0000313" key="13">
    <source>
        <dbReference type="EMBL" id="VVC33109.1"/>
    </source>
</evidence>
<comment type="catalytic activity">
    <reaction evidence="12">
        <text>glucuronate acceptor + UDP-alpha-D-glucuronate = acceptor beta-D-glucuronoside + UDP + H(+)</text>
        <dbReference type="Rhea" id="RHEA:21032"/>
        <dbReference type="ChEBI" id="CHEBI:15378"/>
        <dbReference type="ChEBI" id="CHEBI:58052"/>
        <dbReference type="ChEBI" id="CHEBI:58223"/>
        <dbReference type="ChEBI" id="CHEBI:132367"/>
        <dbReference type="ChEBI" id="CHEBI:132368"/>
        <dbReference type="EC" id="2.4.1.17"/>
    </reaction>
</comment>
<evidence type="ECO:0000313" key="14">
    <source>
        <dbReference type="Proteomes" id="UP000325440"/>
    </source>
</evidence>
<evidence type="ECO:0000256" key="12">
    <source>
        <dbReference type="RuleBase" id="RU362059"/>
    </source>
</evidence>
<dbReference type="GO" id="GO:0005783">
    <property type="term" value="C:endoplasmic reticulum"/>
    <property type="evidence" value="ECO:0007669"/>
    <property type="project" value="UniProtKB-SubCell"/>
</dbReference>
<protein>
    <recommendedName>
        <fullName evidence="12">UDP-glucuronosyltransferase</fullName>
        <ecNumber evidence="12">2.4.1.17</ecNumber>
    </recommendedName>
</protein>
<keyword evidence="5" id="KW-0812">Transmembrane</keyword>
<keyword evidence="7" id="KW-1133">Transmembrane helix</keyword>
<evidence type="ECO:0000256" key="8">
    <source>
        <dbReference type="ARBA" id="ARBA00023136"/>
    </source>
</evidence>
<evidence type="ECO:0000256" key="2">
    <source>
        <dbReference type="ARBA" id="ARBA00009995"/>
    </source>
</evidence>
<feature type="chain" id="PRO_5023094537" description="UDP-glucuronosyltransferase" evidence="12">
    <location>
        <begin position="22"/>
        <end position="525"/>
    </location>
</feature>
<dbReference type="AlphaFoldDB" id="A0A5E4MNA2"/>
<keyword evidence="8" id="KW-0472">Membrane</keyword>
<evidence type="ECO:0000256" key="5">
    <source>
        <dbReference type="ARBA" id="ARBA00022692"/>
    </source>
</evidence>
<comment type="subcellular location">
    <subcellularLocation>
        <location evidence="10">Endomembrane system</location>
        <topology evidence="10">Single-pass type I membrane protein</topology>
    </subcellularLocation>
    <subcellularLocation>
        <location evidence="1">Endoplasmic reticulum</location>
    </subcellularLocation>
    <subcellularLocation>
        <location evidence="12">Membrane</location>
        <topology evidence="12">Single-pass membrane protein</topology>
    </subcellularLocation>
</comment>
<evidence type="ECO:0000256" key="11">
    <source>
        <dbReference type="RuleBase" id="RU003718"/>
    </source>
</evidence>
<keyword evidence="3 11" id="KW-0328">Glycosyltransferase</keyword>
<dbReference type="PROSITE" id="PS00375">
    <property type="entry name" value="UDPGT"/>
    <property type="match status" value="1"/>
</dbReference>
<dbReference type="CDD" id="cd03784">
    <property type="entry name" value="GT1_Gtf-like"/>
    <property type="match status" value="1"/>
</dbReference>
<dbReference type="FunFam" id="3.40.50.2000:FF:000050">
    <property type="entry name" value="UDP-glucuronosyltransferase"/>
    <property type="match status" value="1"/>
</dbReference>
<dbReference type="OrthoDB" id="5835829at2759"/>
<dbReference type="InterPro" id="IPR035595">
    <property type="entry name" value="UDP_glycos_trans_CS"/>
</dbReference>
<comment type="similarity">
    <text evidence="2 11">Belongs to the UDP-glycosyltransferase family.</text>
</comment>
<evidence type="ECO:0000256" key="7">
    <source>
        <dbReference type="ARBA" id="ARBA00022989"/>
    </source>
</evidence>
<dbReference type="Proteomes" id="UP000325440">
    <property type="component" value="Unassembled WGS sequence"/>
</dbReference>
<keyword evidence="9" id="KW-0325">Glycoprotein</keyword>
<evidence type="ECO:0000256" key="3">
    <source>
        <dbReference type="ARBA" id="ARBA00022676"/>
    </source>
</evidence>
<dbReference type="EC" id="2.4.1.17" evidence="12"/>
<organism evidence="13 14">
    <name type="scientific">Cinara cedri</name>
    <dbReference type="NCBI Taxonomy" id="506608"/>
    <lineage>
        <taxon>Eukaryota</taxon>
        <taxon>Metazoa</taxon>
        <taxon>Ecdysozoa</taxon>
        <taxon>Arthropoda</taxon>
        <taxon>Hexapoda</taxon>
        <taxon>Insecta</taxon>
        <taxon>Pterygota</taxon>
        <taxon>Neoptera</taxon>
        <taxon>Paraneoptera</taxon>
        <taxon>Hemiptera</taxon>
        <taxon>Sternorrhyncha</taxon>
        <taxon>Aphidomorpha</taxon>
        <taxon>Aphidoidea</taxon>
        <taxon>Aphididae</taxon>
        <taxon>Lachninae</taxon>
        <taxon>Cinara</taxon>
    </lineage>
</organism>
<sequence length="525" mass="59477">MMIVVLLTTTIISAVISPMYTANILAVFPHHGYSHHAVYLPYIQELANRGHNMTVISNYPTEHPNITNISIRGSIPISNNKHKIDSTKVKPTSRIQHAVNIIWAFYIKGKINEGMFTLDKVKQLLNSGHSDNNYDLLITEHFNSELSLVFALHFNVPFIVMSSCNLLPWNGQVVGQPLETAVRPSTLSDLPTKMNFYHRTINTISNAVSLLGYSFLCRTRDEEIIKRHFNIDVSLERLISNASLILVNTHFTMFKPIPLVPAVVEIGGIHIQSITPLPTDIHQFIEGAEHGVIYFCMGSLIRGETLPDEKRRMFINVFKQIPQRILWKWEGQFPEKPSNVMIHKWMPQRDILAHPNVKLFITHGGLLGITEAVYEGIPILSIPIFGDQMTNVDALVDKGVAEMMDFDHLNEGEIFTKVKSMLTNPLYKKKAKELSQIFLDRPVSPMETAIYWTEYVIRHKGAPHLRIASLTLSCGRVGDIHTASDMGAQEDLRLIERRSLARNLSLGQAWWANSQYSESLRTVIC</sequence>
<evidence type="ECO:0000256" key="9">
    <source>
        <dbReference type="ARBA" id="ARBA00023180"/>
    </source>
</evidence>
<feature type="signal peptide" evidence="12">
    <location>
        <begin position="1"/>
        <end position="21"/>
    </location>
</feature>
<evidence type="ECO:0000256" key="1">
    <source>
        <dbReference type="ARBA" id="ARBA00004240"/>
    </source>
</evidence>
<dbReference type="GO" id="GO:0016020">
    <property type="term" value="C:membrane"/>
    <property type="evidence" value="ECO:0007669"/>
    <property type="project" value="UniProtKB-SubCell"/>
</dbReference>
<gene>
    <name evidence="13" type="ORF">CINCED_3A004780</name>
</gene>
<keyword evidence="12" id="KW-0732">Signal</keyword>
<evidence type="ECO:0000256" key="6">
    <source>
        <dbReference type="ARBA" id="ARBA00022824"/>
    </source>
</evidence>
<dbReference type="Pfam" id="PF00201">
    <property type="entry name" value="UDPGT"/>
    <property type="match status" value="1"/>
</dbReference>
<dbReference type="EMBL" id="CABPRJ010000963">
    <property type="protein sequence ID" value="VVC33109.1"/>
    <property type="molecule type" value="Genomic_DNA"/>
</dbReference>